<name>A0AA47NYF8_MERPO</name>
<gene>
    <name evidence="9" type="primary">FIG4</name>
    <name evidence="9" type="ORF">N1851_020475</name>
</gene>
<keyword evidence="2" id="KW-0378">Hydrolase</keyword>
<evidence type="ECO:0000313" key="10">
    <source>
        <dbReference type="Proteomes" id="UP001174136"/>
    </source>
</evidence>
<keyword evidence="5" id="KW-0175">Coiled coil</keyword>
<dbReference type="PROSITE" id="PS50275">
    <property type="entry name" value="SAC"/>
    <property type="match status" value="1"/>
</dbReference>
<dbReference type="SUPFAM" id="SSF57756">
    <property type="entry name" value="Retrovirus zinc finger-like domains"/>
    <property type="match status" value="1"/>
</dbReference>
<keyword evidence="4" id="KW-0863">Zinc-finger</keyword>
<evidence type="ECO:0000256" key="6">
    <source>
        <dbReference type="SAM" id="MobiDB-lite"/>
    </source>
</evidence>
<proteinExistence type="predicted"/>
<sequence length="1327" mass="149794">MTGGRTYDRRGCLKKEDKYASGLMLRRTPDRALKNRTVRPKAGRMAALEYWQHAGKREKRKHEKILSEELYPAVINLNQFLPPEHCIDYIAWDMARYTKSKLFNVLDRLSMIAENVVKRTGFFINRSDFYCHTLRPDERWGDVGGHNTSTGRLQTGVLRTNCVDCLDRTNTAQFMVGKCALAYQLYALGMIDKPKLQFDTDCVRLFEELYEDHGDTLSLQYGGSQLVHRVKTYRKIAPWTQHSKDIMQTLSRYYSNAFSDADRQDAINLFLQVYEPSELRPHLWELPTDFYLHHKSSMALAQERRSYTYWWSEGVLSFLPVAYDEVSCEENMKKVKVKRVNRYDEAIDIYTEFFKPYELTSFDDTFCIAMTNSAREFMPKTVGVDPSPFTVRKPEETGKSVLGNKSSKEEAVLQRKTAASAPPPPSEEAISSTSEDDSEEDREDDGTVSQRSTPIKLLTESGESLRTQEESQQLPVREPFGINLEELPADEDLLIYERFAHLGQSQHKVERNKAVHLANICLQAELVSELKGWCRGEVLDEVHALMVLIREDVEVTQIEETLHTVKCLGRVRVRGRNYNMRRNRYMILCECREELKRENVPAEVMPTDGNEAWPIVIVGEALSAPVDSFSELLAGAQQAEERTGEKPQSRSPTPVSPSSQTESILRALGELLDKTKPTIDHGSYRRLRIFSGTLPIPAGEEQFEHWIEQAWLMVEECDCSVKEKRRRLMESLKGPALEIVKAARASNPDVSPEQCLEAVEHVFGTAESGDDLYFAFRSMQQQSGEKLSDFLRRLEGSLDKVIKKGGVLLDRVDKVRLEQLLRGAVASDLMLVNLRLRERRDKPPTFLQLLKELRTEEEYEASRKRLNPTVQSVHIKPEIDVKQAEIQGLRAELKELKALVAAVVTRPDQAMFEHVETTPFNASLHSEPGSDSELKALRKQMKRLQTKFTHKVTNKETAAAVSTVEASNYDSRSPHGPPRVAEENFCYRCGESGHYAGKCQNSENQAKVIKRLIQALRVSKDKQQTRDVTADVVDCGVKKSAVSVQSTTIPDGLVGPPSLVKLKVSGQPCTALLDSGSQVTIIFEPWYQKYLSDIPIQPVSGLALWGLSESSVSYPYRGYVVVDLEYPAEILGTTQTVTVLALICPSPKTADQTSVIVGTNASHVRRLVKQCRDSGIDITLTLGIKAYETGEHAPPEVLEEGGDDVGRVRWQGPGPLTIPSGGDVHAVCKIELTHAVDQEILIVDSSPLAPLPAGVIFQPMFICVCFSPREPVSHFQEDSVYATSPPQVDRDSREVFEGHVMTGLGQVRALCREDVLMYREYIKNRYM</sequence>
<keyword evidence="10" id="KW-1185">Reference proteome</keyword>
<dbReference type="InterPro" id="IPR043573">
    <property type="entry name" value="Fig4-like"/>
</dbReference>
<dbReference type="GO" id="GO:0006508">
    <property type="term" value="P:proteolysis"/>
    <property type="evidence" value="ECO:0007669"/>
    <property type="project" value="InterPro"/>
</dbReference>
<feature type="region of interest" description="Disordered" evidence="6">
    <location>
        <begin position="379"/>
        <end position="473"/>
    </location>
</feature>
<dbReference type="GO" id="GO:0043813">
    <property type="term" value="F:phosphatidylinositol-3,5-bisphosphate 5-phosphatase activity"/>
    <property type="evidence" value="ECO:0007669"/>
    <property type="project" value="InterPro"/>
</dbReference>
<dbReference type="InterPro" id="IPR001969">
    <property type="entry name" value="Aspartic_peptidase_AS"/>
</dbReference>
<dbReference type="InterPro" id="IPR002013">
    <property type="entry name" value="SAC_dom"/>
</dbReference>
<evidence type="ECO:0000313" key="9">
    <source>
        <dbReference type="EMBL" id="KAK0141845.1"/>
    </source>
</evidence>
<keyword evidence="4" id="KW-0862">Zinc</keyword>
<evidence type="ECO:0000259" key="7">
    <source>
        <dbReference type="PROSITE" id="PS50158"/>
    </source>
</evidence>
<evidence type="ECO:0000259" key="8">
    <source>
        <dbReference type="PROSITE" id="PS50275"/>
    </source>
</evidence>
<feature type="compositionally biased region" description="Polar residues" evidence="6">
    <location>
        <begin position="461"/>
        <end position="473"/>
    </location>
</feature>
<feature type="coiled-coil region" evidence="5">
    <location>
        <begin position="879"/>
        <end position="906"/>
    </location>
</feature>
<dbReference type="SUPFAM" id="SSF50630">
    <property type="entry name" value="Acid proteases"/>
    <property type="match status" value="1"/>
</dbReference>
<evidence type="ECO:0000256" key="5">
    <source>
        <dbReference type="SAM" id="Coils"/>
    </source>
</evidence>
<dbReference type="PROSITE" id="PS50158">
    <property type="entry name" value="ZF_CCHC"/>
    <property type="match status" value="1"/>
</dbReference>
<keyword evidence="3" id="KW-0472">Membrane</keyword>
<feature type="compositionally biased region" description="Acidic residues" evidence="6">
    <location>
        <begin position="434"/>
        <end position="446"/>
    </location>
</feature>
<dbReference type="GO" id="GO:0046856">
    <property type="term" value="P:phosphatidylinositol dephosphorylation"/>
    <property type="evidence" value="ECO:0007669"/>
    <property type="project" value="InterPro"/>
</dbReference>
<dbReference type="EMBL" id="JAOPHQ010003729">
    <property type="protein sequence ID" value="KAK0141845.1"/>
    <property type="molecule type" value="Genomic_DNA"/>
</dbReference>
<keyword evidence="4" id="KW-0479">Metal-binding</keyword>
<dbReference type="PANTHER" id="PTHR45738">
    <property type="entry name" value="POLYPHOSPHOINOSITIDE PHOSPHATASE"/>
    <property type="match status" value="1"/>
</dbReference>
<dbReference type="GO" id="GO:0003676">
    <property type="term" value="F:nucleic acid binding"/>
    <property type="evidence" value="ECO:0007669"/>
    <property type="project" value="InterPro"/>
</dbReference>
<feature type="compositionally biased region" description="Polar residues" evidence="6">
    <location>
        <begin position="649"/>
        <end position="661"/>
    </location>
</feature>
<organism evidence="9 10">
    <name type="scientific">Merluccius polli</name>
    <name type="common">Benguela hake</name>
    <name type="synonym">Merluccius cadenati</name>
    <dbReference type="NCBI Taxonomy" id="89951"/>
    <lineage>
        <taxon>Eukaryota</taxon>
        <taxon>Metazoa</taxon>
        <taxon>Chordata</taxon>
        <taxon>Craniata</taxon>
        <taxon>Vertebrata</taxon>
        <taxon>Euteleostomi</taxon>
        <taxon>Actinopterygii</taxon>
        <taxon>Neopterygii</taxon>
        <taxon>Teleostei</taxon>
        <taxon>Neoteleostei</taxon>
        <taxon>Acanthomorphata</taxon>
        <taxon>Zeiogadaria</taxon>
        <taxon>Gadariae</taxon>
        <taxon>Gadiformes</taxon>
        <taxon>Gadoidei</taxon>
        <taxon>Merlucciidae</taxon>
        <taxon>Merluccius</taxon>
    </lineage>
</organism>
<dbReference type="InterPro" id="IPR001878">
    <property type="entry name" value="Znf_CCHC"/>
</dbReference>
<dbReference type="GO" id="GO:0012505">
    <property type="term" value="C:endomembrane system"/>
    <property type="evidence" value="ECO:0007669"/>
    <property type="project" value="UniProtKB-SubCell"/>
</dbReference>
<protein>
    <submittedName>
        <fullName evidence="9">Polyphosphoinositide phosphatase</fullName>
    </submittedName>
</protein>
<reference evidence="9" key="1">
    <citation type="journal article" date="2023" name="Front. Mar. Sci.">
        <title>A new Merluccius polli reference genome to investigate the effects of global change in West African waters.</title>
        <authorList>
            <person name="Mateo J.L."/>
            <person name="Blanco-Fernandez C."/>
            <person name="Garcia-Vazquez E."/>
            <person name="Machado-Schiaffino G."/>
        </authorList>
    </citation>
    <scope>NUCLEOTIDE SEQUENCE</scope>
    <source>
        <strain evidence="9">C29</strain>
        <tissue evidence="9">Fin</tissue>
    </source>
</reference>
<accession>A0AA47NYF8</accession>
<dbReference type="InterPro" id="IPR021109">
    <property type="entry name" value="Peptidase_aspartic_dom_sf"/>
</dbReference>
<comment type="caution">
    <text evidence="9">The sequence shown here is derived from an EMBL/GenBank/DDBJ whole genome shotgun (WGS) entry which is preliminary data.</text>
</comment>
<dbReference type="InterPro" id="IPR036875">
    <property type="entry name" value="Znf_CCHC_sf"/>
</dbReference>
<dbReference type="PROSITE" id="PS00141">
    <property type="entry name" value="ASP_PROTEASE"/>
    <property type="match status" value="1"/>
</dbReference>
<comment type="subcellular location">
    <subcellularLocation>
        <location evidence="1">Endomembrane system</location>
    </subcellularLocation>
</comment>
<evidence type="ECO:0000256" key="4">
    <source>
        <dbReference type="PROSITE-ProRule" id="PRU00047"/>
    </source>
</evidence>
<evidence type="ECO:0000256" key="2">
    <source>
        <dbReference type="ARBA" id="ARBA00022801"/>
    </source>
</evidence>
<feature type="region of interest" description="Disordered" evidence="6">
    <location>
        <begin position="635"/>
        <end position="661"/>
    </location>
</feature>
<dbReference type="InterPro" id="IPR048271">
    <property type="entry name" value="PNMA_N"/>
</dbReference>
<dbReference type="GO" id="GO:0004190">
    <property type="term" value="F:aspartic-type endopeptidase activity"/>
    <property type="evidence" value="ECO:0007669"/>
    <property type="project" value="InterPro"/>
</dbReference>
<feature type="domain" description="CCHC-type" evidence="7">
    <location>
        <begin position="986"/>
        <end position="1001"/>
    </location>
</feature>
<dbReference type="Pfam" id="PF20846">
    <property type="entry name" value="PNMA_N"/>
    <property type="match status" value="1"/>
</dbReference>
<dbReference type="GO" id="GO:0008270">
    <property type="term" value="F:zinc ion binding"/>
    <property type="evidence" value="ECO:0007669"/>
    <property type="project" value="UniProtKB-KW"/>
</dbReference>
<dbReference type="InterPro" id="IPR048270">
    <property type="entry name" value="PNMA_C"/>
</dbReference>
<dbReference type="PANTHER" id="PTHR45738:SF5">
    <property type="entry name" value="POLYPHOSPHOINOSITIDE PHOSPHATASE"/>
    <property type="match status" value="1"/>
</dbReference>
<feature type="domain" description="SAC" evidence="8">
    <location>
        <begin position="154"/>
        <end position="223"/>
    </location>
</feature>
<feature type="compositionally biased region" description="Basic and acidic residues" evidence="6">
    <location>
        <begin position="639"/>
        <end position="648"/>
    </location>
</feature>
<evidence type="ECO:0000256" key="1">
    <source>
        <dbReference type="ARBA" id="ARBA00004308"/>
    </source>
</evidence>
<evidence type="ECO:0000256" key="3">
    <source>
        <dbReference type="ARBA" id="ARBA00023136"/>
    </source>
</evidence>
<dbReference type="Proteomes" id="UP001174136">
    <property type="component" value="Unassembled WGS sequence"/>
</dbReference>
<dbReference type="Pfam" id="PF14893">
    <property type="entry name" value="PNMA"/>
    <property type="match status" value="1"/>
</dbReference>